<dbReference type="KEGG" id="nmv:NITMOv2_3293"/>
<proteinExistence type="predicted"/>
<dbReference type="OrthoDB" id="9792805at2"/>
<dbReference type="RefSeq" id="WP_053380658.1">
    <property type="nucleotide sequence ID" value="NZ_CP011801.1"/>
</dbReference>
<sequence>MIGISRNTAEIEYAVMLAVLNFQSQFMKSSYQQARVDVSDDVIHVTLTKTNAIPAEERLAQSPEGRALLEEVHTELFRSGEALLRVELERALGAAISSLSSRLDTAAGTSTITVKLAER</sequence>
<feature type="domain" description="Na+-translocating membrane potential-generating system MpsC" evidence="1">
    <location>
        <begin position="10"/>
        <end position="117"/>
    </location>
</feature>
<gene>
    <name evidence="2" type="ORF">NITMOv2_3293</name>
</gene>
<evidence type="ECO:0000313" key="3">
    <source>
        <dbReference type="Proteomes" id="UP000069205"/>
    </source>
</evidence>
<accession>A0A0K2GFF7</accession>
<dbReference type="AlphaFoldDB" id="A0A0K2GFF7"/>
<dbReference type="PATRIC" id="fig|42253.5.peg.3248"/>
<dbReference type="STRING" id="42253.NITMOv2_3293"/>
<dbReference type="InterPro" id="IPR018745">
    <property type="entry name" value="MpsC"/>
</dbReference>
<name>A0A0K2GFF7_NITMO</name>
<reference evidence="2 3" key="1">
    <citation type="journal article" date="2015" name="Proc. Natl. Acad. Sci. U.S.A.">
        <title>Expanded metabolic versatility of ubiquitous nitrite-oxidizing bacteria from the genus Nitrospira.</title>
        <authorList>
            <person name="Koch H."/>
            <person name="Lucker S."/>
            <person name="Albertsen M."/>
            <person name="Kitzinger K."/>
            <person name="Herbold C."/>
            <person name="Spieck E."/>
            <person name="Nielsen P.H."/>
            <person name="Wagner M."/>
            <person name="Daims H."/>
        </authorList>
    </citation>
    <scope>NUCLEOTIDE SEQUENCE [LARGE SCALE GENOMIC DNA]</scope>
    <source>
        <strain evidence="2 3">NSP M-1</strain>
    </source>
</reference>
<dbReference type="Proteomes" id="UP000069205">
    <property type="component" value="Chromosome"/>
</dbReference>
<keyword evidence="3" id="KW-1185">Reference proteome</keyword>
<dbReference type="Pfam" id="PF10057">
    <property type="entry name" value="MpsC"/>
    <property type="match status" value="1"/>
</dbReference>
<evidence type="ECO:0000259" key="1">
    <source>
        <dbReference type="Pfam" id="PF10057"/>
    </source>
</evidence>
<evidence type="ECO:0000313" key="2">
    <source>
        <dbReference type="EMBL" id="ALA59686.1"/>
    </source>
</evidence>
<protein>
    <recommendedName>
        <fullName evidence="1">Na+-translocating membrane potential-generating system MpsC domain-containing protein</fullName>
    </recommendedName>
</protein>
<dbReference type="EMBL" id="CP011801">
    <property type="protein sequence ID" value="ALA59686.1"/>
    <property type="molecule type" value="Genomic_DNA"/>
</dbReference>
<organism evidence="2 3">
    <name type="scientific">Nitrospira moscoviensis</name>
    <dbReference type="NCBI Taxonomy" id="42253"/>
    <lineage>
        <taxon>Bacteria</taxon>
        <taxon>Pseudomonadati</taxon>
        <taxon>Nitrospirota</taxon>
        <taxon>Nitrospiria</taxon>
        <taxon>Nitrospirales</taxon>
        <taxon>Nitrospiraceae</taxon>
        <taxon>Nitrospira</taxon>
    </lineage>
</organism>